<dbReference type="Proteomes" id="UP000887577">
    <property type="component" value="Unplaced"/>
</dbReference>
<dbReference type="AlphaFoldDB" id="A0A914YNW6"/>
<evidence type="ECO:0000313" key="3">
    <source>
        <dbReference type="WBParaSite" id="PSU_v2.g2546.t1"/>
    </source>
</evidence>
<dbReference type="WBParaSite" id="PSU_v2.g2546.t1">
    <property type="protein sequence ID" value="PSU_v2.g2546.t1"/>
    <property type="gene ID" value="PSU_v2.g2546"/>
</dbReference>
<organism evidence="2 3">
    <name type="scientific">Panagrolaimus superbus</name>
    <dbReference type="NCBI Taxonomy" id="310955"/>
    <lineage>
        <taxon>Eukaryota</taxon>
        <taxon>Metazoa</taxon>
        <taxon>Ecdysozoa</taxon>
        <taxon>Nematoda</taxon>
        <taxon>Chromadorea</taxon>
        <taxon>Rhabditida</taxon>
        <taxon>Tylenchina</taxon>
        <taxon>Panagrolaimomorpha</taxon>
        <taxon>Panagrolaimoidea</taxon>
        <taxon>Panagrolaimidae</taxon>
        <taxon>Panagrolaimus</taxon>
    </lineage>
</organism>
<keyword evidence="2" id="KW-1185">Reference proteome</keyword>
<proteinExistence type="predicted"/>
<sequence>MPKSKIARPRNDGTDEEYDSDVSIPVFHPILEYAEISDVEDAMPEPEQDFQLPGSSRPRRKCVKIRAKKPPKKIRKVNSRSSNECFIRHESPTPFFEHVQGQYFDRLMLALPQFHYPVPAPFKTAYSRWEELPFDNKILPNYEPISYDVALEKFRSLRNGIEIPHASTLIIGDSILSSCNFEEKLDSTISIMITFPNKAIDFADAFIRKVQTNADDFSFHNVVIALGIEFICYDPDEKAIVHASREFILKLLRAFHNHFTSKPYVRFILVTVPHVQHNTRTCTYSGHIDYYNKHIRKFVFKYAEEIKEKWNIEFCLFDWEKESNLFKETTIEHVNERYQILLNEISKFTSSTD</sequence>
<reference evidence="3" key="1">
    <citation type="submission" date="2022-11" db="UniProtKB">
        <authorList>
            <consortium name="WormBaseParasite"/>
        </authorList>
    </citation>
    <scope>IDENTIFICATION</scope>
</reference>
<accession>A0A914YNW6</accession>
<feature type="region of interest" description="Disordered" evidence="1">
    <location>
        <begin position="1"/>
        <end position="20"/>
    </location>
</feature>
<protein>
    <submittedName>
        <fullName evidence="3">Uncharacterized protein</fullName>
    </submittedName>
</protein>
<evidence type="ECO:0000256" key="1">
    <source>
        <dbReference type="SAM" id="MobiDB-lite"/>
    </source>
</evidence>
<evidence type="ECO:0000313" key="2">
    <source>
        <dbReference type="Proteomes" id="UP000887577"/>
    </source>
</evidence>
<name>A0A914YNW6_9BILA</name>